<protein>
    <submittedName>
        <fullName evidence="2">Uncharacterized protein</fullName>
    </submittedName>
</protein>
<feature type="compositionally biased region" description="Low complexity" evidence="1">
    <location>
        <begin position="176"/>
        <end position="188"/>
    </location>
</feature>
<dbReference type="EMBL" id="JANVFT010000064">
    <property type="protein sequence ID" value="KAJ4478885.1"/>
    <property type="molecule type" value="Genomic_DNA"/>
</dbReference>
<reference evidence="2" key="1">
    <citation type="submission" date="2022-08" db="EMBL/GenBank/DDBJ databases">
        <title>A Global Phylogenomic Analysis of the Shiitake Genus Lentinula.</title>
        <authorList>
            <consortium name="DOE Joint Genome Institute"/>
            <person name="Sierra-Patev S."/>
            <person name="Min B."/>
            <person name="Naranjo-Ortiz M."/>
            <person name="Looney B."/>
            <person name="Konkel Z."/>
            <person name="Slot J.C."/>
            <person name="Sakamoto Y."/>
            <person name="Steenwyk J.L."/>
            <person name="Rokas A."/>
            <person name="Carro J."/>
            <person name="Camarero S."/>
            <person name="Ferreira P."/>
            <person name="Molpeceres G."/>
            <person name="Ruiz-Duenas F.J."/>
            <person name="Serrano A."/>
            <person name="Henrissat B."/>
            <person name="Drula E."/>
            <person name="Hughes K.W."/>
            <person name="Mata J.L."/>
            <person name="Ishikawa N.K."/>
            <person name="Vargas-Isla R."/>
            <person name="Ushijima S."/>
            <person name="Smith C.A."/>
            <person name="Ahrendt S."/>
            <person name="Andreopoulos W."/>
            <person name="He G."/>
            <person name="Labutti K."/>
            <person name="Lipzen A."/>
            <person name="Ng V."/>
            <person name="Riley R."/>
            <person name="Sandor L."/>
            <person name="Barry K."/>
            <person name="Martinez A.T."/>
            <person name="Xiao Y."/>
            <person name="Gibbons J.G."/>
            <person name="Terashima K."/>
            <person name="Grigoriev I.V."/>
            <person name="Hibbett D.S."/>
        </authorList>
    </citation>
    <scope>NUCLEOTIDE SEQUENCE</scope>
    <source>
        <strain evidence="2">RHP3577 ss4</strain>
    </source>
</reference>
<feature type="compositionally biased region" description="Polar residues" evidence="1">
    <location>
        <begin position="214"/>
        <end position="229"/>
    </location>
</feature>
<keyword evidence="3" id="KW-1185">Reference proteome</keyword>
<evidence type="ECO:0000313" key="3">
    <source>
        <dbReference type="Proteomes" id="UP001150217"/>
    </source>
</evidence>
<gene>
    <name evidence="2" type="ORF">C8R41DRAFT_922750</name>
</gene>
<feature type="compositionally biased region" description="Polar residues" evidence="1">
    <location>
        <begin position="251"/>
        <end position="268"/>
    </location>
</feature>
<proteinExistence type="predicted"/>
<sequence length="355" mass="39276">MALESPRNFQPSFADLKMLMDRANRTEDHLASYAGSVLKILKAYKSCPGHVKPLVEAIFTSGVEIMENNSKIDLEDLQVLRHVETDMLKSDNDSTESITRTEMYIARFQSRITQTISDSPAVFDQSNTISRGIIHFTYSACTFNSAKGDINTTTNTNASSYSNCHNNFVDSQVKYDSQGSHSDSSSSDVHLPPAVPPSKNEVHHRDKIKRVPPLSTTDIGTQPSNIYPSPSTPYLFPSSPLACGPSGRVDSPNTPTDTPCISSPTHSHPVSHRRETSGDTRKDLLVQAAEAKLLTPVVDERSDSFFLLQPHPITDFRPKLGPLQEAYMFLRRQLVSTLSLLRIGISGSLTRTWQP</sequence>
<name>A0ABQ8V7P8_9AGAR</name>
<feature type="region of interest" description="Disordered" evidence="1">
    <location>
        <begin position="174"/>
        <end position="279"/>
    </location>
</feature>
<evidence type="ECO:0000256" key="1">
    <source>
        <dbReference type="SAM" id="MobiDB-lite"/>
    </source>
</evidence>
<accession>A0ABQ8V7P8</accession>
<organism evidence="2 3">
    <name type="scientific">Lentinula lateritia</name>
    <dbReference type="NCBI Taxonomy" id="40482"/>
    <lineage>
        <taxon>Eukaryota</taxon>
        <taxon>Fungi</taxon>
        <taxon>Dikarya</taxon>
        <taxon>Basidiomycota</taxon>
        <taxon>Agaricomycotina</taxon>
        <taxon>Agaricomycetes</taxon>
        <taxon>Agaricomycetidae</taxon>
        <taxon>Agaricales</taxon>
        <taxon>Marasmiineae</taxon>
        <taxon>Omphalotaceae</taxon>
        <taxon>Lentinula</taxon>
    </lineage>
</organism>
<dbReference type="Proteomes" id="UP001150217">
    <property type="component" value="Unassembled WGS sequence"/>
</dbReference>
<evidence type="ECO:0000313" key="2">
    <source>
        <dbReference type="EMBL" id="KAJ4478885.1"/>
    </source>
</evidence>
<comment type="caution">
    <text evidence="2">The sequence shown here is derived from an EMBL/GenBank/DDBJ whole genome shotgun (WGS) entry which is preliminary data.</text>
</comment>